<evidence type="ECO:0000259" key="3">
    <source>
        <dbReference type="Pfam" id="PF00501"/>
    </source>
</evidence>
<dbReference type="SUPFAM" id="SSF56801">
    <property type="entry name" value="Acetyl-CoA synthetase-like"/>
    <property type="match status" value="1"/>
</dbReference>
<proteinExistence type="inferred from homology"/>
<evidence type="ECO:0000256" key="1">
    <source>
        <dbReference type="ARBA" id="ARBA00006432"/>
    </source>
</evidence>
<keyword evidence="2" id="KW-1133">Transmembrane helix</keyword>
<dbReference type="Pfam" id="PF16177">
    <property type="entry name" value="ACAS_N"/>
    <property type="match status" value="1"/>
</dbReference>
<dbReference type="InterPro" id="IPR042099">
    <property type="entry name" value="ANL_N_sf"/>
</dbReference>
<comment type="caution">
    <text evidence="5">The sequence shown here is derived from an EMBL/GenBank/DDBJ whole genome shotgun (WGS) entry which is preliminary data.</text>
</comment>
<dbReference type="Proteomes" id="UP000499080">
    <property type="component" value="Unassembled WGS sequence"/>
</dbReference>
<reference evidence="5 6" key="1">
    <citation type="journal article" date="2019" name="Sci. Rep.">
        <title>Orb-weaving spider Araneus ventricosus genome elucidates the spidroin gene catalogue.</title>
        <authorList>
            <person name="Kono N."/>
            <person name="Nakamura H."/>
            <person name="Ohtoshi R."/>
            <person name="Moran D.A.P."/>
            <person name="Shinohara A."/>
            <person name="Yoshida Y."/>
            <person name="Fujiwara M."/>
            <person name="Mori M."/>
            <person name="Tomita M."/>
            <person name="Arakawa K."/>
        </authorList>
    </citation>
    <scope>NUCLEOTIDE SEQUENCE [LARGE SCALE GENOMIC DNA]</scope>
</reference>
<gene>
    <name evidence="5" type="primary">aacs_5</name>
    <name evidence="5" type="ORF">AVEN_142570_1</name>
</gene>
<dbReference type="InterPro" id="IPR032387">
    <property type="entry name" value="ACAS_N"/>
</dbReference>
<dbReference type="PANTHER" id="PTHR42921:SF1">
    <property type="entry name" value="ACETOACETYL-COA SYNTHETASE"/>
    <property type="match status" value="1"/>
</dbReference>
<evidence type="ECO:0000313" key="5">
    <source>
        <dbReference type="EMBL" id="GBM03284.1"/>
    </source>
</evidence>
<organism evidence="5 6">
    <name type="scientific">Araneus ventricosus</name>
    <name type="common">Orbweaver spider</name>
    <name type="synonym">Epeira ventricosa</name>
    <dbReference type="NCBI Taxonomy" id="182803"/>
    <lineage>
        <taxon>Eukaryota</taxon>
        <taxon>Metazoa</taxon>
        <taxon>Ecdysozoa</taxon>
        <taxon>Arthropoda</taxon>
        <taxon>Chelicerata</taxon>
        <taxon>Arachnida</taxon>
        <taxon>Araneae</taxon>
        <taxon>Araneomorphae</taxon>
        <taxon>Entelegynae</taxon>
        <taxon>Araneoidea</taxon>
        <taxon>Araneidae</taxon>
        <taxon>Araneus</taxon>
    </lineage>
</organism>
<dbReference type="InterPro" id="IPR000873">
    <property type="entry name" value="AMP-dep_synth/lig_dom"/>
</dbReference>
<feature type="domain" description="Acetyl-coenzyme A synthetase N-terminal" evidence="4">
    <location>
        <begin position="46"/>
        <end position="102"/>
    </location>
</feature>
<evidence type="ECO:0000313" key="6">
    <source>
        <dbReference type="Proteomes" id="UP000499080"/>
    </source>
</evidence>
<dbReference type="GO" id="GO:0030729">
    <property type="term" value="F:acetoacetate-CoA ligase activity"/>
    <property type="evidence" value="ECO:0007669"/>
    <property type="project" value="TreeGrafter"/>
</dbReference>
<keyword evidence="2" id="KW-0472">Membrane</keyword>
<dbReference type="PANTHER" id="PTHR42921">
    <property type="entry name" value="ACETOACETYL-COA SYNTHETASE"/>
    <property type="match status" value="1"/>
</dbReference>
<feature type="domain" description="AMP-dependent synthetase/ligase" evidence="3">
    <location>
        <begin position="111"/>
        <end position="180"/>
    </location>
</feature>
<evidence type="ECO:0000256" key="2">
    <source>
        <dbReference type="SAM" id="Phobius"/>
    </source>
</evidence>
<comment type="similarity">
    <text evidence="1">Belongs to the ATP-dependent AMP-binding enzyme family.</text>
</comment>
<dbReference type="AlphaFoldDB" id="A0A4Y2CH57"/>
<feature type="transmembrane region" description="Helical" evidence="2">
    <location>
        <begin position="162"/>
        <end position="183"/>
    </location>
</feature>
<evidence type="ECO:0000259" key="4">
    <source>
        <dbReference type="Pfam" id="PF16177"/>
    </source>
</evidence>
<dbReference type="Gene3D" id="3.40.50.12780">
    <property type="entry name" value="N-terminal domain of ligase-like"/>
    <property type="match status" value="1"/>
</dbReference>
<keyword evidence="2" id="KW-0812">Transmembrane</keyword>
<dbReference type="Pfam" id="PF00501">
    <property type="entry name" value="AMP-binding"/>
    <property type="match status" value="1"/>
</dbReference>
<keyword evidence="6" id="KW-1185">Reference proteome</keyword>
<sequence>MSQKLEQNAQQKPPKISYQPQKYEDTQLEHFKKMVEKEFNLKFNDYWELQEWSCKNYPEFWDCVWRFFDIIHSKPYSQVYDRKNGFESMEWFKDARLNYAENLLKYRDSEIAIISTNAEDVTEYISYEQLYNEVHVYVKAMRNEGIRKGNSIACYLLNKKEALFAFLATAAIGAVWCSCLPFMGARV</sequence>
<protein>
    <submittedName>
        <fullName evidence="5">Acetoacetyl-CoA synthetase</fullName>
    </submittedName>
</protein>
<dbReference type="OrthoDB" id="6421931at2759"/>
<dbReference type="EMBL" id="BGPR01000189">
    <property type="protein sequence ID" value="GBM03284.1"/>
    <property type="molecule type" value="Genomic_DNA"/>
</dbReference>
<accession>A0A4Y2CH57</accession>
<name>A0A4Y2CH57_ARAVE</name>